<dbReference type="Gramene" id="PGSC0003DMT400035654">
    <property type="protein sequence ID" value="PGSC0003DMT400035654"/>
    <property type="gene ID" value="PGSC0003DMG400013716"/>
</dbReference>
<dbReference type="HOGENOM" id="CLU_1985571_0_0_1"/>
<dbReference type="InParanoid" id="M1B2M0"/>
<organism evidence="2 3">
    <name type="scientific">Solanum tuberosum</name>
    <name type="common">Potato</name>
    <dbReference type="NCBI Taxonomy" id="4113"/>
    <lineage>
        <taxon>Eukaryota</taxon>
        <taxon>Viridiplantae</taxon>
        <taxon>Streptophyta</taxon>
        <taxon>Embryophyta</taxon>
        <taxon>Tracheophyta</taxon>
        <taxon>Spermatophyta</taxon>
        <taxon>Magnoliopsida</taxon>
        <taxon>eudicotyledons</taxon>
        <taxon>Gunneridae</taxon>
        <taxon>Pentapetalae</taxon>
        <taxon>asterids</taxon>
        <taxon>lamiids</taxon>
        <taxon>Solanales</taxon>
        <taxon>Solanaceae</taxon>
        <taxon>Solanoideae</taxon>
        <taxon>Solaneae</taxon>
        <taxon>Solanum</taxon>
    </lineage>
</organism>
<proteinExistence type="predicted"/>
<accession>M1B2M0</accession>
<keyword evidence="3" id="KW-1185">Reference proteome</keyword>
<keyword evidence="1" id="KW-0812">Transmembrane</keyword>
<feature type="transmembrane region" description="Helical" evidence="1">
    <location>
        <begin position="6"/>
        <end position="29"/>
    </location>
</feature>
<dbReference type="OMA" id="RFETHSC"/>
<reference evidence="2" key="2">
    <citation type="submission" date="2015-06" db="UniProtKB">
        <authorList>
            <consortium name="EnsemblPlants"/>
        </authorList>
    </citation>
    <scope>IDENTIFICATION</scope>
    <source>
        <strain evidence="2">DM1-3 516 R44</strain>
    </source>
</reference>
<dbReference type="PaxDb" id="4113-PGSC0003DMT400035654"/>
<protein>
    <submittedName>
        <fullName evidence="2">Uncharacterized protein</fullName>
    </submittedName>
</protein>
<evidence type="ECO:0000313" key="3">
    <source>
        <dbReference type="Proteomes" id="UP000011115"/>
    </source>
</evidence>
<name>M1B2M0_SOLTU</name>
<keyword evidence="1" id="KW-0472">Membrane</keyword>
<dbReference type="ExpressionAtlas" id="M1B2M0">
    <property type="expression patterns" value="baseline"/>
</dbReference>
<evidence type="ECO:0000256" key="1">
    <source>
        <dbReference type="SAM" id="Phobius"/>
    </source>
</evidence>
<dbReference type="AlphaFoldDB" id="M1B2M0"/>
<keyword evidence="1" id="KW-1133">Transmembrane helix</keyword>
<reference evidence="3" key="1">
    <citation type="journal article" date="2011" name="Nature">
        <title>Genome sequence and analysis of the tuber crop potato.</title>
        <authorList>
            <consortium name="The Potato Genome Sequencing Consortium"/>
        </authorList>
    </citation>
    <scope>NUCLEOTIDE SEQUENCE [LARGE SCALE GENOMIC DNA]</scope>
    <source>
        <strain evidence="3">cv. DM1-3 516 R44</strain>
    </source>
</reference>
<evidence type="ECO:0000313" key="2">
    <source>
        <dbReference type="EnsemblPlants" id="PGSC0003DMT400035654"/>
    </source>
</evidence>
<dbReference type="Proteomes" id="UP000011115">
    <property type="component" value="Unassembled WGS sequence"/>
</dbReference>
<dbReference type="EnsemblPlants" id="PGSC0003DMT400035654">
    <property type="protein sequence ID" value="PGSC0003DMT400035654"/>
    <property type="gene ID" value="PGSC0003DMG400013716"/>
</dbReference>
<sequence>MNYSTVCISFIKYVIFPCFDIFYFIFLVYKCLSILELKGWQSPPSSRNWLVLKLADDQLDFPGICSFLQSSLDLETLVIDWFEDASRDLLLRYTNEDKQIRRFETHSCNGSFPHLKTVKIDNLRGN</sequence>